<organism evidence="2 3">
    <name type="scientific">Phytophthora megakarya</name>
    <dbReference type="NCBI Taxonomy" id="4795"/>
    <lineage>
        <taxon>Eukaryota</taxon>
        <taxon>Sar</taxon>
        <taxon>Stramenopiles</taxon>
        <taxon>Oomycota</taxon>
        <taxon>Peronosporomycetes</taxon>
        <taxon>Peronosporales</taxon>
        <taxon>Peronosporaceae</taxon>
        <taxon>Phytophthora</taxon>
    </lineage>
</organism>
<name>A0A225UEZ9_9STRA</name>
<keyword evidence="1" id="KW-0732">Signal</keyword>
<evidence type="ECO:0000256" key="1">
    <source>
        <dbReference type="SAM" id="SignalP"/>
    </source>
</evidence>
<dbReference type="EMBL" id="NBNE01019812">
    <property type="protein sequence ID" value="OWY91622.1"/>
    <property type="molecule type" value="Genomic_DNA"/>
</dbReference>
<gene>
    <name evidence="2" type="ORF">PHMEG_00039718</name>
</gene>
<evidence type="ECO:0000313" key="2">
    <source>
        <dbReference type="EMBL" id="OWY91622.1"/>
    </source>
</evidence>
<dbReference type="Proteomes" id="UP000198211">
    <property type="component" value="Unassembled WGS sequence"/>
</dbReference>
<protein>
    <submittedName>
        <fullName evidence="2">RxLR effector protein</fullName>
    </submittedName>
</protein>
<sequence>MVRTKRITLVVLTTILLQVNFVAGHIDQTKKMIEIPGLSSLPDADEKATTTIRLRGAGKGINNEERGILRDTFVRIPSVKLGLILSLIQKEAPAKILQEFEYFGIPLENKYLFLWLRYVLKYRKKV</sequence>
<keyword evidence="3" id="KW-1185">Reference proteome</keyword>
<feature type="chain" id="PRO_5011990994" evidence="1">
    <location>
        <begin position="25"/>
        <end position="126"/>
    </location>
</feature>
<dbReference type="AlphaFoldDB" id="A0A225UEZ9"/>
<evidence type="ECO:0000313" key="3">
    <source>
        <dbReference type="Proteomes" id="UP000198211"/>
    </source>
</evidence>
<accession>A0A225UEZ9</accession>
<feature type="non-terminal residue" evidence="2">
    <location>
        <position position="126"/>
    </location>
</feature>
<feature type="signal peptide" evidence="1">
    <location>
        <begin position="1"/>
        <end position="24"/>
    </location>
</feature>
<comment type="caution">
    <text evidence="2">The sequence shown here is derived from an EMBL/GenBank/DDBJ whole genome shotgun (WGS) entry which is preliminary data.</text>
</comment>
<reference evidence="3" key="1">
    <citation type="submission" date="2017-03" db="EMBL/GenBank/DDBJ databases">
        <title>Phytopthora megakarya and P. palmivora, two closely related causual agents of cacao black pod achieved similar genome size and gene model numbers by different mechanisms.</title>
        <authorList>
            <person name="Ali S."/>
            <person name="Shao J."/>
            <person name="Larry D.J."/>
            <person name="Kronmiller B."/>
            <person name="Shen D."/>
            <person name="Strem M.D."/>
            <person name="Melnick R.L."/>
            <person name="Guiltinan M.J."/>
            <person name="Tyler B.M."/>
            <person name="Meinhardt L.W."/>
            <person name="Bailey B.A."/>
        </authorList>
    </citation>
    <scope>NUCLEOTIDE SEQUENCE [LARGE SCALE GENOMIC DNA]</scope>
    <source>
        <strain evidence="3">zdho120</strain>
    </source>
</reference>
<proteinExistence type="predicted"/>